<evidence type="ECO:0000259" key="6">
    <source>
        <dbReference type="SMART" id="SM00849"/>
    </source>
</evidence>
<keyword evidence="3" id="KW-0378">Hydrolase</keyword>
<dbReference type="GO" id="GO:0046872">
    <property type="term" value="F:metal ion binding"/>
    <property type="evidence" value="ECO:0007669"/>
    <property type="project" value="UniProtKB-KW"/>
</dbReference>
<dbReference type="RefSeq" id="WP_174207561.1">
    <property type="nucleotide sequence ID" value="NZ_JABUMX010000001.1"/>
</dbReference>
<dbReference type="SMART" id="SM00849">
    <property type="entry name" value="Lactamase_B"/>
    <property type="match status" value="1"/>
</dbReference>
<evidence type="ECO:0000256" key="2">
    <source>
        <dbReference type="ARBA" id="ARBA00022723"/>
    </source>
</evidence>
<organism evidence="7 8">
    <name type="scientific">Phyllobacterium pellucidum</name>
    <dbReference type="NCBI Taxonomy" id="2740464"/>
    <lineage>
        <taxon>Bacteria</taxon>
        <taxon>Pseudomonadati</taxon>
        <taxon>Pseudomonadota</taxon>
        <taxon>Alphaproteobacteria</taxon>
        <taxon>Hyphomicrobiales</taxon>
        <taxon>Phyllobacteriaceae</taxon>
        <taxon>Phyllobacterium</taxon>
    </lineage>
</organism>
<comment type="caution">
    <text evidence="7">The sequence shown here is derived from an EMBL/GenBank/DDBJ whole genome shotgun (WGS) entry which is preliminary data.</text>
</comment>
<evidence type="ECO:0000256" key="4">
    <source>
        <dbReference type="ARBA" id="ARBA00022833"/>
    </source>
</evidence>
<dbReference type="Pfam" id="PF00753">
    <property type="entry name" value="Lactamase_B"/>
    <property type="match status" value="1"/>
</dbReference>
<proteinExistence type="inferred from homology"/>
<keyword evidence="4" id="KW-0862">Zinc</keyword>
<dbReference type="InterPro" id="IPR001279">
    <property type="entry name" value="Metallo-B-lactamas"/>
</dbReference>
<sequence>MKTKTYSLSSTMVGLALASLTFDGEVASAAGAFSKTIDRLYRVDCGHSLANDESVWTPGENKGKSIEFSSTCYLIQHGTEYLMWDTGVPEGTIGDPKGWSTLPSLIVYHLDRTISSQLAQIGLKPADINYVLVSHTHGDHIGNVGLFPDATVVMQKAEYDWINSPPPSDPNLNTLVKLAKKLLGDPGRLELVSGDVDFFHDGSVRLLSTPGHTPGSQSLMVHLAQTGYVILSGDVVHLESNFEHDIVPALNVDKAQSIASMDRVRALIKQYDATMFINHDKQQADSLKLLPDYYD</sequence>
<dbReference type="PANTHER" id="PTHR42978">
    <property type="entry name" value="QUORUM-QUENCHING LACTONASE YTNP-RELATED-RELATED"/>
    <property type="match status" value="1"/>
</dbReference>
<dbReference type="AlphaFoldDB" id="A0A849VKI2"/>
<accession>A0A849VKI2</accession>
<evidence type="ECO:0000256" key="5">
    <source>
        <dbReference type="SAM" id="SignalP"/>
    </source>
</evidence>
<dbReference type="Gene3D" id="3.60.15.10">
    <property type="entry name" value="Ribonuclease Z/Hydroxyacylglutathione hydrolase-like"/>
    <property type="match status" value="1"/>
</dbReference>
<comment type="similarity">
    <text evidence="1">Belongs to the metallo-beta-lactamase superfamily.</text>
</comment>
<name>A0A849VKI2_9HYPH</name>
<dbReference type="PANTHER" id="PTHR42978:SF3">
    <property type="entry name" value="BLR3078 PROTEIN"/>
    <property type="match status" value="1"/>
</dbReference>
<keyword evidence="2" id="KW-0479">Metal-binding</keyword>
<dbReference type="GO" id="GO:0016787">
    <property type="term" value="F:hydrolase activity"/>
    <property type="evidence" value="ECO:0007669"/>
    <property type="project" value="UniProtKB-KW"/>
</dbReference>
<dbReference type="Proteomes" id="UP000550508">
    <property type="component" value="Unassembled WGS sequence"/>
</dbReference>
<reference evidence="7 8" key="1">
    <citation type="submission" date="2020-05" db="EMBL/GenBank/DDBJ databases">
        <authorList>
            <person name="Kim M.K."/>
        </authorList>
    </citation>
    <scope>NUCLEOTIDE SEQUENCE [LARGE SCALE GENOMIC DNA]</scope>
    <source>
        <strain evidence="7 8">BT25</strain>
    </source>
</reference>
<protein>
    <submittedName>
        <fullName evidence="7">N-acyl homoserine lactonase family protein</fullName>
    </submittedName>
</protein>
<feature type="signal peptide" evidence="5">
    <location>
        <begin position="1"/>
        <end position="18"/>
    </location>
</feature>
<dbReference type="SUPFAM" id="SSF56281">
    <property type="entry name" value="Metallo-hydrolase/oxidoreductase"/>
    <property type="match status" value="1"/>
</dbReference>
<keyword evidence="8" id="KW-1185">Reference proteome</keyword>
<evidence type="ECO:0000313" key="8">
    <source>
        <dbReference type="Proteomes" id="UP000550508"/>
    </source>
</evidence>
<gene>
    <name evidence="7" type="ORF">HQ945_00885</name>
</gene>
<dbReference type="EMBL" id="JABUMX010000001">
    <property type="protein sequence ID" value="NTS29796.1"/>
    <property type="molecule type" value="Genomic_DNA"/>
</dbReference>
<dbReference type="InterPro" id="IPR036866">
    <property type="entry name" value="RibonucZ/Hydroxyglut_hydro"/>
</dbReference>
<evidence type="ECO:0000256" key="3">
    <source>
        <dbReference type="ARBA" id="ARBA00022801"/>
    </source>
</evidence>
<dbReference type="InterPro" id="IPR051013">
    <property type="entry name" value="MBL_superfamily_lactonases"/>
</dbReference>
<evidence type="ECO:0000256" key="1">
    <source>
        <dbReference type="ARBA" id="ARBA00007749"/>
    </source>
</evidence>
<keyword evidence="5" id="KW-0732">Signal</keyword>
<feature type="domain" description="Metallo-beta-lactamase" evidence="6">
    <location>
        <begin position="69"/>
        <end position="279"/>
    </location>
</feature>
<feature type="chain" id="PRO_5032573578" evidence="5">
    <location>
        <begin position="19"/>
        <end position="295"/>
    </location>
</feature>
<dbReference type="CDD" id="cd07729">
    <property type="entry name" value="AHL_lactonase_MBL-fold"/>
    <property type="match status" value="1"/>
</dbReference>
<evidence type="ECO:0000313" key="7">
    <source>
        <dbReference type="EMBL" id="NTS29796.1"/>
    </source>
</evidence>